<dbReference type="PROSITE" id="PS50088">
    <property type="entry name" value="ANK_REPEAT"/>
    <property type="match status" value="1"/>
</dbReference>
<dbReference type="EMBL" id="AY386371">
    <property type="protein sequence ID" value="AAR07499.1"/>
    <property type="molecule type" value="Genomic_DNA"/>
</dbReference>
<dbReference type="Gene3D" id="1.25.40.20">
    <property type="entry name" value="Ankyrin repeat-containing domain"/>
    <property type="match status" value="2"/>
</dbReference>
<feature type="domain" description="PRANC" evidence="4">
    <location>
        <begin position="393"/>
        <end position="487"/>
    </location>
</feature>
<keyword evidence="1" id="KW-0677">Repeat</keyword>
<reference evidence="5 6" key="3">
    <citation type="journal article" date="2003" name="Proc. Natl. Acad. Sci. U.S.A.">
        <title>A secreted high-affinity inhibitor of human TNF from Tanapox virus.</title>
        <authorList>
            <person name="Brunetti C.R."/>
            <person name="Paulose-Murphy M."/>
            <person name="Singh R."/>
            <person name="Qin J."/>
            <person name="Barrett J.W."/>
            <person name="Tardivel A."/>
            <person name="Schneider P."/>
            <person name="Essani K."/>
            <person name="McFadden G."/>
        </authorList>
    </citation>
    <scope>NUCLEOTIDE SEQUENCE [LARGE SCALE GENOMIC DNA]</scope>
    <source>
        <strain evidence="6">VR587</strain>
    </source>
</reference>
<evidence type="ECO:0000313" key="5">
    <source>
        <dbReference type="EMBL" id="AAR07499.1"/>
    </source>
</evidence>
<dbReference type="PANTHER" id="PTHR24180:SF45">
    <property type="entry name" value="POLY [ADP-RIBOSE] POLYMERASE TANKYRASE"/>
    <property type="match status" value="1"/>
</dbReference>
<dbReference type="SMR" id="Q6TUM7"/>
<dbReference type="InterPro" id="IPR018272">
    <property type="entry name" value="PRANC_domain"/>
</dbReference>
<dbReference type="RefSeq" id="NP_938398.1">
    <property type="nucleotide sequence ID" value="NC_005179.1"/>
</dbReference>
<evidence type="ECO:0000259" key="4">
    <source>
        <dbReference type="Pfam" id="PF09372"/>
    </source>
</evidence>
<dbReference type="InterPro" id="IPR051637">
    <property type="entry name" value="Ank_repeat_dom-contain_49"/>
</dbReference>
<evidence type="ECO:0000313" key="6">
    <source>
        <dbReference type="Proteomes" id="UP000008596"/>
    </source>
</evidence>
<evidence type="ECO:0000256" key="1">
    <source>
        <dbReference type="ARBA" id="ARBA00022737"/>
    </source>
</evidence>
<dbReference type="SUPFAM" id="SSF48403">
    <property type="entry name" value="Ankyrin repeat"/>
    <property type="match status" value="1"/>
</dbReference>
<reference evidence="5 6" key="1">
    <citation type="journal article" date="1995" name="J. Gen. Virol.">
        <title>Identification and characterization of the thymidine kinase gene of Yaba virus.</title>
        <authorList>
            <person name="Amano H."/>
            <person name="Ueda Y."/>
            <person name="Miyamura T."/>
        </authorList>
    </citation>
    <scope>NUCLEOTIDE SEQUENCE [LARGE SCALE GENOMIC DNA]</scope>
    <source>
        <strain evidence="6">VR587</strain>
    </source>
</reference>
<dbReference type="SMART" id="SM00248">
    <property type="entry name" value="ANK"/>
    <property type="match status" value="5"/>
</dbReference>
<accession>Q6TUM7</accession>
<dbReference type="Pfam" id="PF12796">
    <property type="entry name" value="Ank_2"/>
    <property type="match status" value="1"/>
</dbReference>
<organismHost>
    <name type="scientific">Papio hamadryas</name>
    <name type="common">Hamadryas baboon</name>
    <dbReference type="NCBI Taxonomy" id="9557"/>
</organismHost>
<dbReference type="InterPro" id="IPR002110">
    <property type="entry name" value="Ankyrin_rpt"/>
</dbReference>
<sequence length="497" mass="58358">MASLYSYISNERYVINSNIIEHYIHMENHLLDVSCWKKILIRYLFRQDVEPKVLKMLFKHSCHIHTSTFNESLLYVFLSNNMIDLSIKEVRKIICLIMNNETCKNNCSNVQLTPLLVCLSNRCMCDYEIVKFLFARGSKATDVNYRGGNALHVYLSCCKKIDKKIVSFLVEKGVGLDKIDRENFTPLHYYVKDRKHLNVDTLDFLVSKVIQNYVGDSKKFLFSIFETFLNYVSVYNKKSKKVVDYFLNYLHINYTNENGFSPLMLAADFLNKEFFKYFINLGANINLTNRYGETCATIAILSCEGDIFAEFLNSYPTIKVIEDTIIYFEATNFSNILLCSKKIKMFKQLIITAFTLDPLFYLKHEKLINSDEFSFTINKCKRIICDMQKDTLEDKTIYDIVFNLKNKSFLNRYKNNKKILRCTKLPYYGKCIKRVIRKVHNRNVKINKIISNINKVCCLTKSYWSIIPIEIKIIICNFLSDNDISILEKKISCRKRV</sequence>
<protein>
    <submittedName>
        <fullName evidence="5">147R</fullName>
    </submittedName>
</protein>
<dbReference type="KEGG" id="vg:2943655"/>
<organismHost>
    <name type="scientific">Macaca</name>
    <name type="common">macaques</name>
    <dbReference type="NCBI Taxonomy" id="9539"/>
</organismHost>
<feature type="repeat" description="ANK" evidence="3">
    <location>
        <begin position="258"/>
        <end position="290"/>
    </location>
</feature>
<dbReference type="GeneID" id="2943655"/>
<reference evidence="5 6" key="2">
    <citation type="journal article" date="2003" name="J. Virol.">
        <title>Complete genomic sequence and comparative analysis of the tumorigenic poxvirus Yaba monkey tumor virus.</title>
        <authorList>
            <person name="Brunetti C.R."/>
            <person name="Amano H."/>
            <person name="Ueda Y."/>
            <person name="Qin J."/>
            <person name="Miyamura T."/>
            <person name="Suzuki T."/>
            <person name="Li X."/>
            <person name="Barrett J.W."/>
            <person name="McFadden G."/>
        </authorList>
    </citation>
    <scope>NUCLEOTIDE SEQUENCE [LARGE SCALE GENOMIC DNA]</scope>
    <source>
        <strain evidence="6">VR587</strain>
    </source>
</reference>
<organismHost>
    <name type="scientific">Erythrocebus patas</name>
    <name type="common">Red guenon</name>
    <name type="synonym">Cercopithecus patas</name>
    <dbReference type="NCBI Taxonomy" id="9538"/>
</organismHost>
<evidence type="ECO:0000256" key="3">
    <source>
        <dbReference type="PROSITE-ProRule" id="PRU00023"/>
    </source>
</evidence>
<organism evidence="5 6">
    <name type="scientific">Yaba monkey tumor virus (strain VR587)</name>
    <name type="common">YMTV</name>
    <dbReference type="NCBI Taxonomy" id="928314"/>
    <lineage>
        <taxon>Viruses</taxon>
        <taxon>Varidnaviria</taxon>
        <taxon>Bamfordvirae</taxon>
        <taxon>Nucleocytoviricota</taxon>
        <taxon>Pokkesviricetes</taxon>
        <taxon>Chitovirales</taxon>
        <taxon>Poxviridae</taxon>
        <taxon>Chordopoxvirinae</taxon>
        <taxon>Yatapoxvirus</taxon>
        <taxon>Yatapoxvirus yabapox</taxon>
        <taxon>Yaba monkey tumor virus</taxon>
    </lineage>
</organism>
<dbReference type="Pfam" id="PF09372">
    <property type="entry name" value="PRANC"/>
    <property type="match status" value="1"/>
</dbReference>
<organismHost>
    <name type="scientific">Homo sapiens</name>
    <name type="common">Human</name>
    <dbReference type="NCBI Taxonomy" id="9606"/>
</organismHost>
<keyword evidence="2 3" id="KW-0040">ANK repeat</keyword>
<dbReference type="PROSITE" id="PS50297">
    <property type="entry name" value="ANK_REP_REGION"/>
    <property type="match status" value="1"/>
</dbReference>
<evidence type="ECO:0000256" key="2">
    <source>
        <dbReference type="ARBA" id="ARBA00023043"/>
    </source>
</evidence>
<proteinExistence type="predicted"/>
<dbReference type="Proteomes" id="UP000008596">
    <property type="component" value="Segment"/>
</dbReference>
<dbReference type="PANTHER" id="PTHR24180">
    <property type="entry name" value="CYCLIN-DEPENDENT KINASE INHIBITOR 2C-RELATED"/>
    <property type="match status" value="1"/>
</dbReference>
<dbReference type="InterPro" id="IPR036770">
    <property type="entry name" value="Ankyrin_rpt-contain_sf"/>
</dbReference>
<keyword evidence="6" id="KW-1185">Reference proteome</keyword>
<name>Q6TUM7_YMTV5</name>